<dbReference type="AlphaFoldDB" id="A0A937XB57"/>
<evidence type="ECO:0000313" key="2">
    <source>
        <dbReference type="EMBL" id="MBM3330425.1"/>
    </source>
</evidence>
<proteinExistence type="predicted"/>
<dbReference type="Pfam" id="PF20797">
    <property type="entry name" value="HepT-like_2"/>
    <property type="match status" value="1"/>
</dbReference>
<reference evidence="2" key="1">
    <citation type="submission" date="2019-03" db="EMBL/GenBank/DDBJ databases">
        <title>Lake Tanganyika Metagenome-Assembled Genomes (MAGs).</title>
        <authorList>
            <person name="Tran P."/>
        </authorList>
    </citation>
    <scope>NUCLEOTIDE SEQUENCE</scope>
    <source>
        <strain evidence="2">K_DeepCast_150m_m2_040</strain>
    </source>
</reference>
<gene>
    <name evidence="2" type="ORF">FJY68_01080</name>
</gene>
<evidence type="ECO:0000259" key="1">
    <source>
        <dbReference type="Pfam" id="PF20797"/>
    </source>
</evidence>
<dbReference type="Gene3D" id="1.20.120.580">
    <property type="entry name" value="bsu32300-like"/>
    <property type="match status" value="1"/>
</dbReference>
<sequence length="140" mass="15765">MPQLRERLLAEKENVELALTNLSCAMARTDRTVVELTAAASFISSVYNGIENMLKQILADRSIDIPKSGMWHQELLKRSVAAEVVSPELAQELKEYLGFRHFFVHGYGFMVTESPLQDLASRLPDVWARFMSEIGHALGD</sequence>
<dbReference type="InterPro" id="IPR037038">
    <property type="entry name" value="HepT-like_sf"/>
</dbReference>
<organism evidence="2 3">
    <name type="scientific">candidate division WOR-3 bacterium</name>
    <dbReference type="NCBI Taxonomy" id="2052148"/>
    <lineage>
        <taxon>Bacteria</taxon>
        <taxon>Bacteria division WOR-3</taxon>
    </lineage>
</organism>
<name>A0A937XB57_UNCW3</name>
<accession>A0A937XB57</accession>
<evidence type="ECO:0000313" key="3">
    <source>
        <dbReference type="Proteomes" id="UP000779900"/>
    </source>
</evidence>
<dbReference type="EMBL" id="VGIR01000003">
    <property type="protein sequence ID" value="MBM3330425.1"/>
    <property type="molecule type" value="Genomic_DNA"/>
</dbReference>
<feature type="domain" description="HepT-like" evidence="1">
    <location>
        <begin position="38"/>
        <end position="134"/>
    </location>
</feature>
<comment type="caution">
    <text evidence="2">The sequence shown here is derived from an EMBL/GenBank/DDBJ whole genome shotgun (WGS) entry which is preliminary data.</text>
</comment>
<dbReference type="Proteomes" id="UP000779900">
    <property type="component" value="Unassembled WGS sequence"/>
</dbReference>
<protein>
    <recommendedName>
        <fullName evidence="1">HepT-like domain-containing protein</fullName>
    </recommendedName>
</protein>
<dbReference type="InterPro" id="IPR048769">
    <property type="entry name" value="HepT-like_dom"/>
</dbReference>